<keyword evidence="7" id="KW-1185">Reference proteome</keyword>
<evidence type="ECO:0000256" key="1">
    <source>
        <dbReference type="ARBA" id="ARBA00022553"/>
    </source>
</evidence>
<protein>
    <submittedName>
        <fullName evidence="6">Transcriptional regulator LuxR family</fullName>
    </submittedName>
</protein>
<dbReference type="PANTHER" id="PTHR45566">
    <property type="entry name" value="HTH-TYPE TRANSCRIPTIONAL REGULATOR YHJB-RELATED"/>
    <property type="match status" value="1"/>
</dbReference>
<reference evidence="6 7" key="1">
    <citation type="submission" date="2015-01" db="EMBL/GenBank/DDBJ databases">
        <title>Genome Sequence of Magnetospirillum magnetotacticum Strain MS-1.</title>
        <authorList>
            <person name="Marinov G.K."/>
            <person name="Smalley M.D."/>
            <person name="DeSalvo G."/>
        </authorList>
    </citation>
    <scope>NUCLEOTIDE SEQUENCE [LARGE SCALE GENOMIC DNA]</scope>
    <source>
        <strain evidence="6 7">MS-1</strain>
    </source>
</reference>
<dbReference type="InterPro" id="IPR000792">
    <property type="entry name" value="Tscrpt_reg_LuxR_C"/>
</dbReference>
<dbReference type="SMART" id="SM00448">
    <property type="entry name" value="REC"/>
    <property type="match status" value="1"/>
</dbReference>
<dbReference type="Proteomes" id="UP000031971">
    <property type="component" value="Unassembled WGS sequence"/>
</dbReference>
<keyword evidence="1 3" id="KW-0597">Phosphoprotein</keyword>
<dbReference type="SUPFAM" id="SSF52172">
    <property type="entry name" value="CheY-like"/>
    <property type="match status" value="1"/>
</dbReference>
<proteinExistence type="predicted"/>
<dbReference type="PROSITE" id="PS50110">
    <property type="entry name" value="RESPONSE_REGULATORY"/>
    <property type="match status" value="1"/>
</dbReference>
<dbReference type="GO" id="GO:0006355">
    <property type="term" value="P:regulation of DNA-templated transcription"/>
    <property type="evidence" value="ECO:0007669"/>
    <property type="project" value="InterPro"/>
</dbReference>
<dbReference type="PRINTS" id="PR00038">
    <property type="entry name" value="HTHLUXR"/>
</dbReference>
<evidence type="ECO:0000313" key="6">
    <source>
        <dbReference type="EMBL" id="KIL99482.1"/>
    </source>
</evidence>
<dbReference type="InterPro" id="IPR016032">
    <property type="entry name" value="Sig_transdc_resp-reg_C-effctor"/>
</dbReference>
<keyword evidence="2" id="KW-0238">DNA-binding</keyword>
<sequence>MRVLIADDHPLFRDALRHVVGQSFDSADCLEACDFNQIGPFLDADEPLDLILLDLNMPGMDGFTGLLRLREDLPDTPIIVVSASEEEDVIEQALACGAAGFIPKSSSKERMCEAVGLVMSGEIFRPEEIFGTKAKVIDPLLEEKLGSLTHRQRMVLSLLARGKSNKQIAYELDVTNTTVKAHMTAILRKLKVTSRTQAVIVARQIGRF</sequence>
<feature type="domain" description="HTH luxR-type" evidence="4">
    <location>
        <begin position="141"/>
        <end position="206"/>
    </location>
</feature>
<gene>
    <name evidence="6" type="ORF">CCC_03998</name>
</gene>
<evidence type="ECO:0000259" key="5">
    <source>
        <dbReference type="PROSITE" id="PS50110"/>
    </source>
</evidence>
<evidence type="ECO:0000256" key="2">
    <source>
        <dbReference type="ARBA" id="ARBA00023125"/>
    </source>
</evidence>
<accession>A0A0C2UDA5</accession>
<dbReference type="STRING" id="272627.CCC_03998"/>
<dbReference type="Pfam" id="PF00196">
    <property type="entry name" value="GerE"/>
    <property type="match status" value="1"/>
</dbReference>
<dbReference type="SMART" id="SM00421">
    <property type="entry name" value="HTH_LUXR"/>
    <property type="match status" value="1"/>
</dbReference>
<dbReference type="AlphaFoldDB" id="A0A0C2UDA5"/>
<comment type="caution">
    <text evidence="6">The sequence shown here is derived from an EMBL/GenBank/DDBJ whole genome shotgun (WGS) entry which is preliminary data.</text>
</comment>
<dbReference type="PANTHER" id="PTHR45566:SF1">
    <property type="entry name" value="HTH-TYPE TRANSCRIPTIONAL REGULATOR YHJB-RELATED"/>
    <property type="match status" value="1"/>
</dbReference>
<dbReference type="InterPro" id="IPR051015">
    <property type="entry name" value="EvgA-like"/>
</dbReference>
<dbReference type="PROSITE" id="PS50043">
    <property type="entry name" value="HTH_LUXR_2"/>
    <property type="match status" value="1"/>
</dbReference>
<dbReference type="Pfam" id="PF00072">
    <property type="entry name" value="Response_reg"/>
    <property type="match status" value="1"/>
</dbReference>
<dbReference type="RefSeq" id="WP_041040339.1">
    <property type="nucleotide sequence ID" value="NZ_JXSL01000023.1"/>
</dbReference>
<dbReference type="CDD" id="cd06170">
    <property type="entry name" value="LuxR_C_like"/>
    <property type="match status" value="1"/>
</dbReference>
<dbReference type="SUPFAM" id="SSF46894">
    <property type="entry name" value="C-terminal effector domain of the bipartite response regulators"/>
    <property type="match status" value="1"/>
</dbReference>
<dbReference type="Gene3D" id="3.40.50.2300">
    <property type="match status" value="1"/>
</dbReference>
<dbReference type="EMBL" id="JXSL01000023">
    <property type="protein sequence ID" value="KIL99482.1"/>
    <property type="molecule type" value="Genomic_DNA"/>
</dbReference>
<dbReference type="GO" id="GO:0003677">
    <property type="term" value="F:DNA binding"/>
    <property type="evidence" value="ECO:0007669"/>
    <property type="project" value="UniProtKB-KW"/>
</dbReference>
<dbReference type="CDD" id="cd17535">
    <property type="entry name" value="REC_NarL-like"/>
    <property type="match status" value="1"/>
</dbReference>
<feature type="modified residue" description="4-aspartylphosphate" evidence="3">
    <location>
        <position position="54"/>
    </location>
</feature>
<dbReference type="GO" id="GO:0000160">
    <property type="term" value="P:phosphorelay signal transduction system"/>
    <property type="evidence" value="ECO:0007669"/>
    <property type="project" value="InterPro"/>
</dbReference>
<dbReference type="PROSITE" id="PS00622">
    <property type="entry name" value="HTH_LUXR_1"/>
    <property type="match status" value="1"/>
</dbReference>
<feature type="domain" description="Response regulatory" evidence="5">
    <location>
        <begin position="2"/>
        <end position="119"/>
    </location>
</feature>
<evidence type="ECO:0000259" key="4">
    <source>
        <dbReference type="PROSITE" id="PS50043"/>
    </source>
</evidence>
<organism evidence="6 7">
    <name type="scientific">Paramagnetospirillum magnetotacticum MS-1</name>
    <dbReference type="NCBI Taxonomy" id="272627"/>
    <lineage>
        <taxon>Bacteria</taxon>
        <taxon>Pseudomonadati</taxon>
        <taxon>Pseudomonadota</taxon>
        <taxon>Alphaproteobacteria</taxon>
        <taxon>Rhodospirillales</taxon>
        <taxon>Magnetospirillaceae</taxon>
        <taxon>Paramagnetospirillum</taxon>
    </lineage>
</organism>
<dbReference type="OrthoDB" id="9805444at2"/>
<evidence type="ECO:0000313" key="7">
    <source>
        <dbReference type="Proteomes" id="UP000031971"/>
    </source>
</evidence>
<evidence type="ECO:0000256" key="3">
    <source>
        <dbReference type="PROSITE-ProRule" id="PRU00169"/>
    </source>
</evidence>
<dbReference type="InterPro" id="IPR001789">
    <property type="entry name" value="Sig_transdc_resp-reg_receiver"/>
</dbReference>
<dbReference type="InterPro" id="IPR011006">
    <property type="entry name" value="CheY-like_superfamily"/>
</dbReference>
<dbReference type="InterPro" id="IPR058245">
    <property type="entry name" value="NreC/VraR/RcsB-like_REC"/>
</dbReference>
<name>A0A0C2UDA5_PARME</name>